<dbReference type="PRINTS" id="PR01652">
    <property type="entry name" value="SHAPEPROTEIN"/>
</dbReference>
<evidence type="ECO:0000256" key="2">
    <source>
        <dbReference type="ARBA" id="ARBA00022741"/>
    </source>
</evidence>
<evidence type="ECO:0000256" key="4">
    <source>
        <dbReference type="ARBA" id="ARBA00022960"/>
    </source>
</evidence>
<accession>A0A1K1LK32</accession>
<evidence type="ECO:0000313" key="8">
    <source>
        <dbReference type="Proteomes" id="UP000183461"/>
    </source>
</evidence>
<name>A0A1K1LK32_RUMFL</name>
<dbReference type="CDD" id="cd10225">
    <property type="entry name" value="ASKHA_NBD_MreB-like"/>
    <property type="match status" value="1"/>
</dbReference>
<dbReference type="SUPFAM" id="SSF53067">
    <property type="entry name" value="Actin-like ATPase domain"/>
    <property type="match status" value="2"/>
</dbReference>
<dbReference type="GO" id="GO:0005737">
    <property type="term" value="C:cytoplasm"/>
    <property type="evidence" value="ECO:0007669"/>
    <property type="project" value="UniProtKB-SubCell"/>
</dbReference>
<dbReference type="GO" id="GO:0005524">
    <property type="term" value="F:ATP binding"/>
    <property type="evidence" value="ECO:0007669"/>
    <property type="project" value="UniProtKB-KW"/>
</dbReference>
<dbReference type="EMBL" id="FPIP01000001">
    <property type="protein sequence ID" value="SFW11235.1"/>
    <property type="molecule type" value="Genomic_DNA"/>
</dbReference>
<feature type="binding site" evidence="6">
    <location>
        <begin position="283"/>
        <end position="286"/>
    </location>
    <ligand>
        <name>ATP</name>
        <dbReference type="ChEBI" id="CHEBI:30616"/>
    </ligand>
</feature>
<dbReference type="PANTHER" id="PTHR42749">
    <property type="entry name" value="CELL SHAPE-DETERMINING PROTEIN MREB"/>
    <property type="match status" value="1"/>
</dbReference>
<feature type="binding site" evidence="6">
    <location>
        <begin position="203"/>
        <end position="206"/>
    </location>
    <ligand>
        <name>ATP</name>
        <dbReference type="ChEBI" id="CHEBI:30616"/>
    </ligand>
</feature>
<dbReference type="InterPro" id="IPR043129">
    <property type="entry name" value="ATPase_NBD"/>
</dbReference>
<comment type="similarity">
    <text evidence="5 6">Belongs to the FtsA/MreB family.</text>
</comment>
<dbReference type="Gene3D" id="3.30.420.40">
    <property type="match status" value="2"/>
</dbReference>
<dbReference type="GO" id="GO:0000902">
    <property type="term" value="P:cell morphogenesis"/>
    <property type="evidence" value="ECO:0007669"/>
    <property type="project" value="InterPro"/>
</dbReference>
<evidence type="ECO:0000256" key="6">
    <source>
        <dbReference type="HAMAP-Rule" id="MF_02207"/>
    </source>
</evidence>
<dbReference type="GO" id="GO:0008360">
    <property type="term" value="P:regulation of cell shape"/>
    <property type="evidence" value="ECO:0007669"/>
    <property type="project" value="UniProtKB-UniRule"/>
</dbReference>
<dbReference type="AlphaFoldDB" id="A0A1K1LK32"/>
<reference evidence="7 8" key="1">
    <citation type="submission" date="2016-11" db="EMBL/GenBank/DDBJ databases">
        <authorList>
            <person name="Jaros S."/>
            <person name="Januszkiewicz K."/>
            <person name="Wedrychowicz H."/>
        </authorList>
    </citation>
    <scope>NUCLEOTIDE SEQUENCE [LARGE SCALE GENOMIC DNA]</scope>
    <source>
        <strain evidence="7 8">YL228</strain>
    </source>
</reference>
<dbReference type="HAMAP" id="MF_02207">
    <property type="entry name" value="MreB"/>
    <property type="match status" value="1"/>
</dbReference>
<proteinExistence type="inferred from homology"/>
<comment type="subunit">
    <text evidence="6">Forms polymers.</text>
</comment>
<comment type="function">
    <text evidence="6">Forms membrane-associated dynamic filaments that are essential for cell shape determination. Acts by regulating cell wall synthesis and cell elongation, and thus cell shape. A feedback loop between cell geometry and MreB localization may maintain elongated cell shape by targeting cell wall growth to regions of negative cell wall curvature.</text>
</comment>
<organism evidence="7 8">
    <name type="scientific">Ruminococcus flavefaciens</name>
    <dbReference type="NCBI Taxonomy" id="1265"/>
    <lineage>
        <taxon>Bacteria</taxon>
        <taxon>Bacillati</taxon>
        <taxon>Bacillota</taxon>
        <taxon>Clostridia</taxon>
        <taxon>Eubacteriales</taxon>
        <taxon>Oscillospiraceae</taxon>
        <taxon>Ruminococcus</taxon>
    </lineage>
</organism>
<dbReference type="Pfam" id="PF06723">
    <property type="entry name" value="MreB_Mbl"/>
    <property type="match status" value="1"/>
</dbReference>
<comment type="caution">
    <text evidence="6">Lacks conserved residue(s) required for the propagation of feature annotation.</text>
</comment>
<keyword evidence="3 6" id="KW-0067">ATP-binding</keyword>
<sequence>MANTDIGIDLGTSNIVMTMGNKGVVLSEPSVIAYNTRTERVLAVGKEAYEMIGRNPDYIAVRRPISEGVISDDDLTHSMIREFILKVTGKQLMKPRIVICIPSFITDIESRAVVEAAKSAGSRQVYLIQEPIAAMIGAGVNITKAKGHMIVDIGGGTTDVAIVSMNGVVRSHTVKIAGNAIDRSIIKYMQNKYKLLIGERTAEKVKIELCNLYDPSDEMTYIVKGRSLLKGLPAQVLLSETELFEAIEDDTFAIMEAIRKVLEEAPPELVGDIYDNGLLLTGGGALLGGLTQLIKRTLGINCNIAKDSINCVAKGTGMAFGRMTTLLDGFEAATVYKYR</sequence>
<protein>
    <recommendedName>
        <fullName evidence="6">Cell shape-determining protein MreB</fullName>
    </recommendedName>
</protein>
<comment type="subcellular location">
    <subcellularLocation>
        <location evidence="6">Cytoplasm</location>
    </subcellularLocation>
    <text evidence="6">Membrane-associated.</text>
</comment>
<keyword evidence="1 6" id="KW-0963">Cytoplasm</keyword>
<keyword evidence="4 6" id="KW-0133">Cell shape</keyword>
<dbReference type="NCBIfam" id="TIGR00904">
    <property type="entry name" value="mreB"/>
    <property type="match status" value="1"/>
</dbReference>
<evidence type="ECO:0000256" key="3">
    <source>
        <dbReference type="ARBA" id="ARBA00022840"/>
    </source>
</evidence>
<dbReference type="InterPro" id="IPR004753">
    <property type="entry name" value="MreB"/>
</dbReference>
<evidence type="ECO:0000256" key="1">
    <source>
        <dbReference type="ARBA" id="ARBA00022490"/>
    </source>
</evidence>
<dbReference type="NCBIfam" id="NF010539">
    <property type="entry name" value="PRK13927.1"/>
    <property type="match status" value="1"/>
</dbReference>
<evidence type="ECO:0000313" key="7">
    <source>
        <dbReference type="EMBL" id="SFW11235.1"/>
    </source>
</evidence>
<dbReference type="PANTHER" id="PTHR42749:SF1">
    <property type="entry name" value="CELL SHAPE-DETERMINING PROTEIN MREB"/>
    <property type="match status" value="1"/>
</dbReference>
<gene>
    <name evidence="6" type="primary">mreB</name>
    <name evidence="7" type="ORF">SAMN02910280_0482</name>
</gene>
<dbReference type="Proteomes" id="UP000183461">
    <property type="component" value="Unassembled WGS sequence"/>
</dbReference>
<keyword evidence="2 6" id="KW-0547">Nucleotide-binding</keyword>
<dbReference type="InterPro" id="IPR056546">
    <property type="entry name" value="MreB_MamK-like"/>
</dbReference>
<dbReference type="RefSeq" id="WP_028514428.1">
    <property type="nucleotide sequence ID" value="NZ_CACVNT010000022.1"/>
</dbReference>
<feature type="binding site" evidence="6">
    <location>
        <begin position="155"/>
        <end position="157"/>
    </location>
    <ligand>
        <name>ATP</name>
        <dbReference type="ChEBI" id="CHEBI:30616"/>
    </ligand>
</feature>
<evidence type="ECO:0000256" key="5">
    <source>
        <dbReference type="ARBA" id="ARBA00023458"/>
    </source>
</evidence>